<dbReference type="OMA" id="DHRDWHE"/>
<evidence type="ECO:0000256" key="1">
    <source>
        <dbReference type="SAM" id="MobiDB-lite"/>
    </source>
</evidence>
<dbReference type="InterPro" id="IPR026983">
    <property type="entry name" value="DHC"/>
</dbReference>
<proteinExistence type="predicted"/>
<dbReference type="STRING" id="7232.A0A484BC70"/>
<dbReference type="AlphaFoldDB" id="A0A484BC70"/>
<dbReference type="InterPro" id="IPR013594">
    <property type="entry name" value="Dynein_heavy_tail"/>
</dbReference>
<dbReference type="GO" id="GO:0051959">
    <property type="term" value="F:dynein light intermediate chain binding"/>
    <property type="evidence" value="ECO:0007669"/>
    <property type="project" value="InterPro"/>
</dbReference>
<feature type="compositionally biased region" description="Basic and acidic residues" evidence="1">
    <location>
        <begin position="21"/>
        <end position="33"/>
    </location>
</feature>
<comment type="caution">
    <text evidence="4">The sequence shown here is derived from an EMBL/GenBank/DDBJ whole genome shotgun (WGS) entry which is preliminary data.</text>
</comment>
<dbReference type="Pfam" id="PF25007">
    <property type="entry name" value="DYH2-5-8_CC"/>
    <property type="match status" value="1"/>
</dbReference>
<dbReference type="GO" id="GO:0007018">
    <property type="term" value="P:microtubule-based movement"/>
    <property type="evidence" value="ECO:0007669"/>
    <property type="project" value="InterPro"/>
</dbReference>
<dbReference type="Proteomes" id="UP000295192">
    <property type="component" value="Unassembled WGS sequence"/>
</dbReference>
<evidence type="ECO:0000313" key="5">
    <source>
        <dbReference type="Proteomes" id="UP000295192"/>
    </source>
</evidence>
<name>A0A484BC70_DRONA</name>
<evidence type="ECO:0000259" key="3">
    <source>
        <dbReference type="Pfam" id="PF25007"/>
    </source>
</evidence>
<dbReference type="OrthoDB" id="447173at2759"/>
<reference evidence="4 5" key="1">
    <citation type="journal article" date="2019" name="J. Hered.">
        <title>An Improved Genome Assembly for Drosophila navojoa, the Basal Species in the mojavensis Cluster.</title>
        <authorList>
            <person name="Vanderlinde T."/>
            <person name="Dupim E.G."/>
            <person name="Nazario-Yepiz N.O."/>
            <person name="Carvalho A.B."/>
        </authorList>
    </citation>
    <scope>NUCLEOTIDE SEQUENCE [LARGE SCALE GENOMIC DNA]</scope>
    <source>
        <strain evidence="4">Navoj_Jal97</strain>
        <tissue evidence="4">Whole organism</tissue>
    </source>
</reference>
<protein>
    <submittedName>
        <fullName evidence="4">Uncharacterized protein</fullName>
    </submittedName>
</protein>
<keyword evidence="5" id="KW-1185">Reference proteome</keyword>
<dbReference type="GO" id="GO:0045505">
    <property type="term" value="F:dynein intermediate chain binding"/>
    <property type="evidence" value="ECO:0007669"/>
    <property type="project" value="InterPro"/>
</dbReference>
<dbReference type="InterPro" id="IPR056759">
    <property type="entry name" value="DYH2-5-8_CC"/>
</dbReference>
<feature type="domain" description="Dynein heavy chain tail" evidence="2">
    <location>
        <begin position="216"/>
        <end position="773"/>
    </location>
</feature>
<accession>A0A484BC70</accession>
<dbReference type="Pfam" id="PF08385">
    <property type="entry name" value="DHC_N1"/>
    <property type="match status" value="1"/>
</dbReference>
<organism evidence="4 5">
    <name type="scientific">Drosophila navojoa</name>
    <name type="common">Fruit fly</name>
    <dbReference type="NCBI Taxonomy" id="7232"/>
    <lineage>
        <taxon>Eukaryota</taxon>
        <taxon>Metazoa</taxon>
        <taxon>Ecdysozoa</taxon>
        <taxon>Arthropoda</taxon>
        <taxon>Hexapoda</taxon>
        <taxon>Insecta</taxon>
        <taxon>Pterygota</taxon>
        <taxon>Neoptera</taxon>
        <taxon>Endopterygota</taxon>
        <taxon>Diptera</taxon>
        <taxon>Brachycera</taxon>
        <taxon>Muscomorpha</taxon>
        <taxon>Ephydroidea</taxon>
        <taxon>Drosophilidae</taxon>
        <taxon>Drosophila</taxon>
    </lineage>
</organism>
<evidence type="ECO:0000313" key="4">
    <source>
        <dbReference type="EMBL" id="TDG46447.1"/>
    </source>
</evidence>
<sequence>MTSSSAVEDEHLTDSDLSDDEERKVEVPPEEIRPPTPRPTYSDEELNQLLEYIQRMTTLYSLNQTDWREASLDNIRRWLLEVNEPLLTIFYADNVLTAYLGFPTKPVDDISYFLRGEPNEIFTVEGFHDEIHFGTVHSDVDGCLMRLLERFYAPIFRNYQDWNQTVRSRFCASLDKLLAFLFAINSKIGGITALYVPFVLHQIGGEQIVCDRPLFKNLESIAVYWTTQIRTVLSDRTLMAANTLATMNDEYEFWEYRLEVLQGLNSQLEQFDVQRVLKVLRQWQSVHMPQIEALLSSAQLEQELAMSNLRYLYLLIEPCAKIDKSKSLADVSQQLPQIFHLLRFVWEQSEHYKSSDRITILFRNLSNQIIKYCTSQINLDEILEGRPRFGIKMCNLSLDCCQSYEEQLHQLDLQKIGWQLDRGIILNHVHAFMERLNDLKDICEAMIVFGRMDELETIGGVQFSGTAGEQLERIAVSVEQQFLTTLDQLRSSNTKLLMLDVYRSEWYEKMEGYRKAVRGMEETQQRLLSNAFSRVCNVEETLETLNVLLYYSYHATLRKCYLGQVTRLWQQFSEDMDTTTRQLLQLRRKQHLSWLPPHVSDALAYRINLDRLVWLRDRLAKAGSTWLPAVPQAATVMDKFELLRTEFEREIRFAFEEWHGQAGSNLCQKLERYLVHRSKQSKVLLECNMDASALQLCSQAQHFEKLGYALPLSIRKIYEKHDALKLIYNNVLRLCLDYNRLVNSLTQRERKLFRALIQCVDRQFAPGIYKLSYAGFSTGEPDESYDHWLEDCVEHVEELRHIIQLYKRANRQIVRCCERICDTSMLRFNFSGAVDISVFEQQLSSCLNGGNSALRKYYNTIVELITAVANEFAEVQEEQSSEWHQYVNVFDDMLASAFLCCARNALQLLQDALRSDEDLPPGPILVMEADVKDSQIQLTPDMRTVGAVLRGVIDRVQSLVDQFARLGYKLKIPKVKRRPNFARAFREDAECSELVRGIEAEIARQQEKIEQYVIQWQAHHALWELTEEAFTQRLLASSKTARVFEAGIEHYSSLADDISFMDAIAHVHFVLINQNPIKSTLLDWIEKWQALNIQIMLQHATGLIEAHYRYMERNERKVLRVPRTHNEAIVANQLFERLVQAVPGKQSRFTPMLEVFVLLHKYRVPLPEAARQQILDLEANWLRYLQVLVEADEMLDHESDEHKIMLAQQAEQFKLILRQFHEEYFSKLPKK</sequence>
<feature type="region of interest" description="Disordered" evidence="1">
    <location>
        <begin position="1"/>
        <end position="42"/>
    </location>
</feature>
<dbReference type="EMBL" id="LSRL02000058">
    <property type="protein sequence ID" value="TDG46447.1"/>
    <property type="molecule type" value="Genomic_DNA"/>
</dbReference>
<evidence type="ECO:0000259" key="2">
    <source>
        <dbReference type="Pfam" id="PF08385"/>
    </source>
</evidence>
<dbReference type="PANTHER" id="PTHR46532">
    <property type="entry name" value="MALE FERTILITY FACTOR KL5"/>
    <property type="match status" value="1"/>
</dbReference>
<feature type="domain" description="Dynein axonemal heavy chain 2/5/8 coiled-coil" evidence="3">
    <location>
        <begin position="1091"/>
        <end position="1209"/>
    </location>
</feature>
<gene>
    <name evidence="4" type="ORF">AWZ03_007103</name>
</gene>
<dbReference type="GO" id="GO:0005858">
    <property type="term" value="C:axonemal dynein complex"/>
    <property type="evidence" value="ECO:0007669"/>
    <property type="project" value="TreeGrafter"/>
</dbReference>
<dbReference type="PANTHER" id="PTHR46532:SF11">
    <property type="entry name" value="DYNEIN AXONEMAL HEAVY CHAIN 12"/>
    <property type="match status" value="1"/>
</dbReference>